<keyword evidence="2" id="KW-0732">Signal</keyword>
<feature type="signal peptide" evidence="2">
    <location>
        <begin position="1"/>
        <end position="18"/>
    </location>
</feature>
<evidence type="ECO:0000256" key="2">
    <source>
        <dbReference type="SAM" id="SignalP"/>
    </source>
</evidence>
<organism evidence="3">
    <name type="scientific">Octopus bimaculoides</name>
    <name type="common">California two-spotted octopus</name>
    <dbReference type="NCBI Taxonomy" id="37653"/>
    <lineage>
        <taxon>Eukaryota</taxon>
        <taxon>Metazoa</taxon>
        <taxon>Spiralia</taxon>
        <taxon>Lophotrochozoa</taxon>
        <taxon>Mollusca</taxon>
        <taxon>Cephalopoda</taxon>
        <taxon>Coleoidea</taxon>
        <taxon>Octopodiformes</taxon>
        <taxon>Octopoda</taxon>
        <taxon>Incirrata</taxon>
        <taxon>Octopodidae</taxon>
        <taxon>Octopus</taxon>
    </lineage>
</organism>
<reference evidence="3" key="1">
    <citation type="submission" date="2015-07" db="EMBL/GenBank/DDBJ databases">
        <title>MeaNS - Measles Nucleotide Surveillance Program.</title>
        <authorList>
            <person name="Tran T."/>
            <person name="Druce J."/>
        </authorList>
    </citation>
    <scope>NUCLEOTIDE SEQUENCE</scope>
    <source>
        <strain evidence="3">UCB-OBI-ISO-001</strain>
        <tissue evidence="3">Gonad</tissue>
    </source>
</reference>
<dbReference type="AlphaFoldDB" id="A0A0L8FW88"/>
<protein>
    <recommendedName>
        <fullName evidence="4">Secreted peptide</fullName>
    </recommendedName>
</protein>
<keyword evidence="1" id="KW-1133">Transmembrane helix</keyword>
<accession>A0A0L8FW88</accession>
<feature type="transmembrane region" description="Helical" evidence="1">
    <location>
        <begin position="42"/>
        <end position="63"/>
    </location>
</feature>
<proteinExistence type="predicted"/>
<evidence type="ECO:0000313" key="3">
    <source>
        <dbReference type="EMBL" id="KOF68879.1"/>
    </source>
</evidence>
<evidence type="ECO:0008006" key="4">
    <source>
        <dbReference type="Google" id="ProtNLM"/>
    </source>
</evidence>
<gene>
    <name evidence="3" type="ORF">OCBIM_22006331mg</name>
</gene>
<keyword evidence="1" id="KW-0472">Membrane</keyword>
<dbReference type="EMBL" id="KQ425878">
    <property type="protein sequence ID" value="KOF68879.1"/>
    <property type="molecule type" value="Genomic_DNA"/>
</dbReference>
<sequence>MFLIMMFIVCFLLCVSNSCLIPCFKSRIRITGLGGGEGGKEIVSEFSLFFFFVFCFASTFRFIP</sequence>
<evidence type="ECO:0000256" key="1">
    <source>
        <dbReference type="SAM" id="Phobius"/>
    </source>
</evidence>
<keyword evidence="1" id="KW-0812">Transmembrane</keyword>
<name>A0A0L8FW88_OCTBM</name>
<feature type="chain" id="PRO_5005582604" description="Secreted peptide" evidence="2">
    <location>
        <begin position="19"/>
        <end position="64"/>
    </location>
</feature>